<keyword evidence="7" id="KW-0547">Nucleotide-binding</keyword>
<dbReference type="InterPro" id="IPR036890">
    <property type="entry name" value="HATPase_C_sf"/>
</dbReference>
<dbReference type="PANTHER" id="PTHR45436:SF14">
    <property type="entry name" value="SENSOR PROTEIN QSEC"/>
    <property type="match status" value="1"/>
</dbReference>
<name>A0A4Y8ZWK4_9SPHN</name>
<evidence type="ECO:0000313" key="16">
    <source>
        <dbReference type="EMBL" id="TFI59742.1"/>
    </source>
</evidence>
<dbReference type="SUPFAM" id="SSF55874">
    <property type="entry name" value="ATPase domain of HSP90 chaperone/DNA topoisomerase II/histidine kinase"/>
    <property type="match status" value="1"/>
</dbReference>
<proteinExistence type="predicted"/>
<dbReference type="AlphaFoldDB" id="A0A4Y8ZWK4"/>
<keyword evidence="4" id="KW-0597">Phosphoprotein</keyword>
<dbReference type="InterPro" id="IPR004358">
    <property type="entry name" value="Sig_transdc_His_kin-like_C"/>
</dbReference>
<feature type="transmembrane region" description="Helical" evidence="13">
    <location>
        <begin position="162"/>
        <end position="181"/>
    </location>
</feature>
<dbReference type="PROSITE" id="PS50885">
    <property type="entry name" value="HAMP"/>
    <property type="match status" value="1"/>
</dbReference>
<comment type="caution">
    <text evidence="16">The sequence shown here is derived from an EMBL/GenBank/DDBJ whole genome shotgun (WGS) entry which is preliminary data.</text>
</comment>
<dbReference type="GO" id="GO:0000155">
    <property type="term" value="F:phosphorelay sensor kinase activity"/>
    <property type="evidence" value="ECO:0007669"/>
    <property type="project" value="InterPro"/>
</dbReference>
<organism evidence="16 17">
    <name type="scientific">Sphingomonas parva</name>
    <dbReference type="NCBI Taxonomy" id="2555898"/>
    <lineage>
        <taxon>Bacteria</taxon>
        <taxon>Pseudomonadati</taxon>
        <taxon>Pseudomonadota</taxon>
        <taxon>Alphaproteobacteria</taxon>
        <taxon>Sphingomonadales</taxon>
        <taxon>Sphingomonadaceae</taxon>
        <taxon>Sphingomonas</taxon>
    </lineage>
</organism>
<keyword evidence="11" id="KW-0902">Two-component regulatory system</keyword>
<dbReference type="Pfam" id="PF02518">
    <property type="entry name" value="HATPase_c"/>
    <property type="match status" value="1"/>
</dbReference>
<dbReference type="PRINTS" id="PR00344">
    <property type="entry name" value="BCTRLSENSOR"/>
</dbReference>
<evidence type="ECO:0000259" key="15">
    <source>
        <dbReference type="PROSITE" id="PS50885"/>
    </source>
</evidence>
<dbReference type="SUPFAM" id="SSF47384">
    <property type="entry name" value="Homodimeric domain of signal transducing histidine kinase"/>
    <property type="match status" value="1"/>
</dbReference>
<keyword evidence="5" id="KW-0808">Transferase</keyword>
<evidence type="ECO:0000256" key="4">
    <source>
        <dbReference type="ARBA" id="ARBA00022553"/>
    </source>
</evidence>
<dbReference type="CDD" id="cd00082">
    <property type="entry name" value="HisKA"/>
    <property type="match status" value="1"/>
</dbReference>
<evidence type="ECO:0000256" key="3">
    <source>
        <dbReference type="ARBA" id="ARBA00012438"/>
    </source>
</evidence>
<dbReference type="OrthoDB" id="9809329at2"/>
<dbReference type="Gene3D" id="1.10.287.130">
    <property type="match status" value="1"/>
</dbReference>
<dbReference type="PANTHER" id="PTHR45436">
    <property type="entry name" value="SENSOR HISTIDINE KINASE YKOH"/>
    <property type="match status" value="1"/>
</dbReference>
<evidence type="ECO:0000256" key="11">
    <source>
        <dbReference type="ARBA" id="ARBA00023012"/>
    </source>
</evidence>
<comment type="subcellular location">
    <subcellularLocation>
        <location evidence="2">Membrane</location>
        <topology evidence="2">Multi-pass membrane protein</topology>
    </subcellularLocation>
</comment>
<keyword evidence="17" id="KW-1185">Reference proteome</keyword>
<evidence type="ECO:0000256" key="8">
    <source>
        <dbReference type="ARBA" id="ARBA00022777"/>
    </source>
</evidence>
<dbReference type="EC" id="2.7.13.3" evidence="3"/>
<evidence type="ECO:0000256" key="6">
    <source>
        <dbReference type="ARBA" id="ARBA00022692"/>
    </source>
</evidence>
<comment type="catalytic activity">
    <reaction evidence="1">
        <text>ATP + protein L-histidine = ADP + protein N-phospho-L-histidine.</text>
        <dbReference type="EC" id="2.7.13.3"/>
    </reaction>
</comment>
<evidence type="ECO:0000256" key="10">
    <source>
        <dbReference type="ARBA" id="ARBA00022989"/>
    </source>
</evidence>
<protein>
    <recommendedName>
        <fullName evidence="3">histidine kinase</fullName>
        <ecNumber evidence="3">2.7.13.3</ecNumber>
    </recommendedName>
</protein>
<evidence type="ECO:0000313" key="17">
    <source>
        <dbReference type="Proteomes" id="UP000298213"/>
    </source>
</evidence>
<evidence type="ECO:0000259" key="14">
    <source>
        <dbReference type="PROSITE" id="PS50109"/>
    </source>
</evidence>
<dbReference type="InterPro" id="IPR003594">
    <property type="entry name" value="HATPase_dom"/>
</dbReference>
<reference evidence="16 17" key="1">
    <citation type="submission" date="2019-03" db="EMBL/GenBank/DDBJ databases">
        <title>Genome sequence of Sphingomonas sp. 17J27-24.</title>
        <authorList>
            <person name="Kim M."/>
            <person name="Maeng S."/>
            <person name="Sathiyaraj S."/>
        </authorList>
    </citation>
    <scope>NUCLEOTIDE SEQUENCE [LARGE SCALE GENOMIC DNA]</scope>
    <source>
        <strain evidence="16 17">17J27-24</strain>
    </source>
</reference>
<evidence type="ECO:0000256" key="1">
    <source>
        <dbReference type="ARBA" id="ARBA00000085"/>
    </source>
</evidence>
<dbReference type="InterPro" id="IPR003661">
    <property type="entry name" value="HisK_dim/P_dom"/>
</dbReference>
<dbReference type="InterPro" id="IPR013727">
    <property type="entry name" value="2CSK_N"/>
</dbReference>
<dbReference type="InterPro" id="IPR036097">
    <property type="entry name" value="HisK_dim/P_sf"/>
</dbReference>
<dbReference type="InterPro" id="IPR003660">
    <property type="entry name" value="HAMP_dom"/>
</dbReference>
<dbReference type="SMART" id="SM00388">
    <property type="entry name" value="HisKA"/>
    <property type="match status" value="1"/>
</dbReference>
<gene>
    <name evidence="16" type="ORF">E2493_02565</name>
</gene>
<keyword evidence="12 13" id="KW-0472">Membrane</keyword>
<keyword evidence="9" id="KW-0067">ATP-binding</keyword>
<dbReference type="Gene3D" id="3.30.565.10">
    <property type="entry name" value="Histidine kinase-like ATPase, C-terminal domain"/>
    <property type="match status" value="1"/>
</dbReference>
<dbReference type="SMART" id="SM00387">
    <property type="entry name" value="HATPase_c"/>
    <property type="match status" value="1"/>
</dbReference>
<dbReference type="Pfam" id="PF08521">
    <property type="entry name" value="2CSK_N"/>
    <property type="match status" value="1"/>
</dbReference>
<dbReference type="Pfam" id="PF00512">
    <property type="entry name" value="HisKA"/>
    <property type="match status" value="1"/>
</dbReference>
<dbReference type="EMBL" id="SPDV01000003">
    <property type="protein sequence ID" value="TFI59742.1"/>
    <property type="molecule type" value="Genomic_DNA"/>
</dbReference>
<feature type="domain" description="Histidine kinase" evidence="14">
    <location>
        <begin position="242"/>
        <end position="455"/>
    </location>
</feature>
<evidence type="ECO:0000256" key="12">
    <source>
        <dbReference type="ARBA" id="ARBA00023136"/>
    </source>
</evidence>
<dbReference type="Proteomes" id="UP000298213">
    <property type="component" value="Unassembled WGS sequence"/>
</dbReference>
<keyword evidence="8 16" id="KW-0418">Kinase</keyword>
<evidence type="ECO:0000256" key="7">
    <source>
        <dbReference type="ARBA" id="ARBA00022741"/>
    </source>
</evidence>
<evidence type="ECO:0000256" key="2">
    <source>
        <dbReference type="ARBA" id="ARBA00004141"/>
    </source>
</evidence>
<evidence type="ECO:0000256" key="13">
    <source>
        <dbReference type="SAM" id="Phobius"/>
    </source>
</evidence>
<dbReference type="InterPro" id="IPR050428">
    <property type="entry name" value="TCS_sensor_his_kinase"/>
</dbReference>
<keyword evidence="10 13" id="KW-1133">Transmembrane helix</keyword>
<keyword evidence="6 13" id="KW-0812">Transmembrane</keyword>
<feature type="domain" description="HAMP" evidence="15">
    <location>
        <begin position="182"/>
        <end position="234"/>
    </location>
</feature>
<dbReference type="PROSITE" id="PS50109">
    <property type="entry name" value="HIS_KIN"/>
    <property type="match status" value="1"/>
</dbReference>
<evidence type="ECO:0000256" key="5">
    <source>
        <dbReference type="ARBA" id="ARBA00022679"/>
    </source>
</evidence>
<dbReference type="RefSeq" id="WP_135083418.1">
    <property type="nucleotide sequence ID" value="NZ_SPDV01000003.1"/>
</dbReference>
<dbReference type="GO" id="GO:0005524">
    <property type="term" value="F:ATP binding"/>
    <property type="evidence" value="ECO:0007669"/>
    <property type="project" value="UniProtKB-KW"/>
</dbReference>
<dbReference type="InterPro" id="IPR005467">
    <property type="entry name" value="His_kinase_dom"/>
</dbReference>
<evidence type="ECO:0000256" key="9">
    <source>
        <dbReference type="ARBA" id="ARBA00022840"/>
    </source>
</evidence>
<dbReference type="GO" id="GO:0005886">
    <property type="term" value="C:plasma membrane"/>
    <property type="evidence" value="ECO:0007669"/>
    <property type="project" value="TreeGrafter"/>
</dbReference>
<accession>A0A4Y8ZWK4</accession>
<sequence length="462" mass="49739">MGSLGFRIFLILVLMTVGVWGAAAVWTNVHTSSEVERVLDRRLVEAARMVGSLAQSQGAPSAAGQLAVPSELPAGGFKTPPRRYDRQLSCQIWSLDGRLIGRSAGAPSQPLATGSTGFSERSVGGQLWRVYTLDDPASGVRVMVGDSLAVRHHLVRDVTTGLLLPAVLGILVLAGLIWSGVGKGLLPLRRIAEALERRKADDFTALQVAPVARELTPVVDALNDLFGRLAAVRDAERHLIASAAHELQTPLAGIRMHAQIALAADDPDMRARAERQIISSVDRAARLVRQLLDLARHEAQAEAPAPRWLPLKRAFDIIEAELQLTLEKADVTIEADAALLASEIFVNEESLLLALRNLVENAVQHSPRSGTVSCGLVDGKEVVSIFVDDGGPGIPEEDMETVRQRFVRGRREQGVGSGLGLSIVDLTLSQSGARLVLRNRSGGGLRAAIEFPRPQVRFHQDV</sequence>